<evidence type="ECO:0008006" key="3">
    <source>
        <dbReference type="Google" id="ProtNLM"/>
    </source>
</evidence>
<evidence type="ECO:0000313" key="1">
    <source>
        <dbReference type="EMBL" id="EHQ29984.1"/>
    </source>
</evidence>
<dbReference type="EMBL" id="CM001403">
    <property type="protein sequence ID" value="EHQ29984.1"/>
    <property type="molecule type" value="Genomic_DNA"/>
</dbReference>
<sequence length="87" mass="9916">MASCSGKASKIKGEWRSKNGETILKITNKQFTMDSDSPIPEDYFIKGDTIFTSFEGNQPYTKFVVKELDEHSLKLEYPDSALVEFTR</sequence>
<dbReference type="STRING" id="714943.Mucpa_5921"/>
<keyword evidence="2" id="KW-1185">Reference proteome</keyword>
<dbReference type="Proteomes" id="UP000002774">
    <property type="component" value="Chromosome"/>
</dbReference>
<organism evidence="1 2">
    <name type="scientific">Mucilaginibacter paludis DSM 18603</name>
    <dbReference type="NCBI Taxonomy" id="714943"/>
    <lineage>
        <taxon>Bacteria</taxon>
        <taxon>Pseudomonadati</taxon>
        <taxon>Bacteroidota</taxon>
        <taxon>Sphingobacteriia</taxon>
        <taxon>Sphingobacteriales</taxon>
        <taxon>Sphingobacteriaceae</taxon>
        <taxon>Mucilaginibacter</taxon>
    </lineage>
</organism>
<reference evidence="1" key="1">
    <citation type="submission" date="2011-09" db="EMBL/GenBank/DDBJ databases">
        <title>The permanent draft genome of Mucilaginibacter paludis DSM 18603.</title>
        <authorList>
            <consortium name="US DOE Joint Genome Institute (JGI-PGF)"/>
            <person name="Lucas S."/>
            <person name="Han J."/>
            <person name="Lapidus A."/>
            <person name="Bruce D."/>
            <person name="Goodwin L."/>
            <person name="Pitluck S."/>
            <person name="Peters L."/>
            <person name="Kyrpides N."/>
            <person name="Mavromatis K."/>
            <person name="Ivanova N."/>
            <person name="Mikhailova N."/>
            <person name="Held B."/>
            <person name="Detter J.C."/>
            <person name="Tapia R."/>
            <person name="Han C."/>
            <person name="Land M."/>
            <person name="Hauser L."/>
            <person name="Markowitz V."/>
            <person name="Cheng J.-F."/>
            <person name="Hugenholtz P."/>
            <person name="Woyke T."/>
            <person name="Wu D."/>
            <person name="Tindall B."/>
            <person name="Brambilla E."/>
            <person name="Klenk H.-P."/>
            <person name="Eisen J.A."/>
        </authorList>
    </citation>
    <scope>NUCLEOTIDE SEQUENCE [LARGE SCALE GENOMIC DNA]</scope>
    <source>
        <strain evidence="1">DSM 18603</strain>
    </source>
</reference>
<accession>H1Y9H9</accession>
<name>H1Y9H9_9SPHI</name>
<gene>
    <name evidence="1" type="ORF">Mucpa_5921</name>
</gene>
<dbReference type="HOGENOM" id="CLU_2479947_0_0_10"/>
<proteinExistence type="predicted"/>
<protein>
    <recommendedName>
        <fullName evidence="3">Lipocalin-like domain-containing protein</fullName>
    </recommendedName>
</protein>
<dbReference type="AlphaFoldDB" id="H1Y9H9"/>
<evidence type="ECO:0000313" key="2">
    <source>
        <dbReference type="Proteomes" id="UP000002774"/>
    </source>
</evidence>